<keyword evidence="2" id="KW-1185">Reference proteome</keyword>
<evidence type="ECO:0000313" key="2">
    <source>
        <dbReference type="Proteomes" id="UP000730481"/>
    </source>
</evidence>
<sequence>MIVSDLRFYTCPPNSHQLALEDLTILDKASHSYSVCNILPCLLIENARKLIQDFRNAHSELGGDIPSLAETDVEIEQLDKSVTLVQQEEALHNAAVIREIKNTIKGIHSQSWEAVRIAAKKKRAIEKNGPDAMVPKRYFHSFRPMPKWTIRRKNDLDKAILCAQVGVAGNKKDGFMIQPDEVFRMSGKVTDAIGIHLVLALRLWDVPTDIVGRLTSPDKASEEGVHQHGTAVDGAANDMLHNEQDSVYDNITLDWARAMAGDAGVEGWTEAAKLPRPRRKACG</sequence>
<gene>
    <name evidence="1" type="ORF">FBEOM_11557</name>
</gene>
<dbReference type="AlphaFoldDB" id="A0A9P5A9G7"/>
<accession>A0A9P5A9G7</accession>
<organism evidence="1 2">
    <name type="scientific">Fusarium beomiforme</name>
    <dbReference type="NCBI Taxonomy" id="44412"/>
    <lineage>
        <taxon>Eukaryota</taxon>
        <taxon>Fungi</taxon>
        <taxon>Dikarya</taxon>
        <taxon>Ascomycota</taxon>
        <taxon>Pezizomycotina</taxon>
        <taxon>Sordariomycetes</taxon>
        <taxon>Hypocreomycetidae</taxon>
        <taxon>Hypocreales</taxon>
        <taxon>Nectriaceae</taxon>
        <taxon>Fusarium</taxon>
        <taxon>Fusarium burgessii species complex</taxon>
    </lineage>
</organism>
<dbReference type="Proteomes" id="UP000730481">
    <property type="component" value="Unassembled WGS sequence"/>
</dbReference>
<evidence type="ECO:0000313" key="1">
    <source>
        <dbReference type="EMBL" id="KAF4334607.1"/>
    </source>
</evidence>
<reference evidence="1" key="1">
    <citation type="journal article" date="2017" name="Mycologia">
        <title>Fusarium algeriense, sp. nov., a novel toxigenic crown rot pathogen of durum wheat from Algeria is nested in the Fusarium burgessii species complex.</title>
        <authorList>
            <person name="Laraba I."/>
            <person name="Keddad A."/>
            <person name="Boureghda H."/>
            <person name="Abdallah N."/>
            <person name="Vaughan M.M."/>
            <person name="Proctor R.H."/>
            <person name="Busman M."/>
            <person name="O'Donnell K."/>
        </authorList>
    </citation>
    <scope>NUCLEOTIDE SEQUENCE</scope>
    <source>
        <strain evidence="1">NRRL 25174</strain>
    </source>
</reference>
<dbReference type="EMBL" id="PVQB02000661">
    <property type="protein sequence ID" value="KAF4334607.1"/>
    <property type="molecule type" value="Genomic_DNA"/>
</dbReference>
<name>A0A9P5A9G7_9HYPO</name>
<protein>
    <submittedName>
        <fullName evidence="1">Uncharacterized protein</fullName>
    </submittedName>
</protein>
<dbReference type="OrthoDB" id="3559235at2759"/>
<reference evidence="1" key="2">
    <citation type="submission" date="2020-02" db="EMBL/GenBank/DDBJ databases">
        <title>Identification and distribution of gene clusters putatively required for synthesis of sphingolipid metabolism inhibitors in phylogenetically diverse species of the filamentous fungus Fusarium.</title>
        <authorList>
            <person name="Kim H.-S."/>
            <person name="Busman M."/>
            <person name="Brown D.W."/>
            <person name="Divon H."/>
            <person name="Uhlig S."/>
            <person name="Proctor R.H."/>
        </authorList>
    </citation>
    <scope>NUCLEOTIDE SEQUENCE</scope>
    <source>
        <strain evidence="1">NRRL 25174</strain>
    </source>
</reference>
<proteinExistence type="predicted"/>
<comment type="caution">
    <text evidence="1">The sequence shown here is derived from an EMBL/GenBank/DDBJ whole genome shotgun (WGS) entry which is preliminary data.</text>
</comment>